<proteinExistence type="predicted"/>
<dbReference type="EnsemblMetazoa" id="CJA41453.1">
    <property type="protein sequence ID" value="CJA41453.1"/>
    <property type="gene ID" value="WBGene00217301"/>
</dbReference>
<keyword evidence="3" id="KW-1185">Reference proteome</keyword>
<name>A0A8R1J1B2_CAEJA</name>
<evidence type="ECO:0000313" key="2">
    <source>
        <dbReference type="EnsemblMetazoa" id="CJA41453.1"/>
    </source>
</evidence>
<accession>A0A8R1J1B2</accession>
<organism evidence="2 3">
    <name type="scientific">Caenorhabditis japonica</name>
    <dbReference type="NCBI Taxonomy" id="281687"/>
    <lineage>
        <taxon>Eukaryota</taxon>
        <taxon>Metazoa</taxon>
        <taxon>Ecdysozoa</taxon>
        <taxon>Nematoda</taxon>
        <taxon>Chromadorea</taxon>
        <taxon>Rhabditida</taxon>
        <taxon>Rhabditina</taxon>
        <taxon>Rhabditomorpha</taxon>
        <taxon>Rhabditoidea</taxon>
        <taxon>Rhabditidae</taxon>
        <taxon>Peloderinae</taxon>
        <taxon>Caenorhabditis</taxon>
    </lineage>
</organism>
<dbReference type="Proteomes" id="UP000005237">
    <property type="component" value="Unassembled WGS sequence"/>
</dbReference>
<reference evidence="2" key="2">
    <citation type="submission" date="2022-06" db="UniProtKB">
        <authorList>
            <consortium name="EnsemblMetazoa"/>
        </authorList>
    </citation>
    <scope>IDENTIFICATION</scope>
    <source>
        <strain evidence="2">DF5081</strain>
    </source>
</reference>
<evidence type="ECO:0000256" key="1">
    <source>
        <dbReference type="SAM" id="MobiDB-lite"/>
    </source>
</evidence>
<evidence type="ECO:0000313" key="3">
    <source>
        <dbReference type="Proteomes" id="UP000005237"/>
    </source>
</evidence>
<feature type="region of interest" description="Disordered" evidence="1">
    <location>
        <begin position="22"/>
        <end position="43"/>
    </location>
</feature>
<dbReference type="AlphaFoldDB" id="A0A8R1J1B2"/>
<protein>
    <submittedName>
        <fullName evidence="2">Uncharacterized protein</fullName>
    </submittedName>
</protein>
<reference evidence="3" key="1">
    <citation type="submission" date="2010-08" db="EMBL/GenBank/DDBJ databases">
        <authorList>
            <consortium name="Caenorhabditis japonica Sequencing Consortium"/>
            <person name="Wilson R.K."/>
        </authorList>
    </citation>
    <scope>NUCLEOTIDE SEQUENCE [LARGE SCALE GENOMIC DNA]</scope>
    <source>
        <strain evidence="3">DF5081</strain>
    </source>
</reference>
<sequence>MSNEDSFESNINKFGEVCTDEAKNGLAGDNKLTEPEENEQAMEENIENVPEYQSVAPEWSPIANESFCEGEAEKIREKWMSKNEKLYKERREFFSFFFSTIYTGAHEFSFCF</sequence>